<evidence type="ECO:0000256" key="3">
    <source>
        <dbReference type="ARBA" id="ARBA00022475"/>
    </source>
</evidence>
<accession>A0A6L8VFM9</accession>
<dbReference type="EMBL" id="WWNR01000002">
    <property type="protein sequence ID" value="MZQ88089.1"/>
    <property type="molecule type" value="Genomic_DNA"/>
</dbReference>
<feature type="transmembrane region" description="Helical" evidence="16">
    <location>
        <begin position="72"/>
        <end position="92"/>
    </location>
</feature>
<dbReference type="Gene3D" id="1.20.1550.10">
    <property type="entry name" value="DsbB-like"/>
    <property type="match status" value="1"/>
</dbReference>
<evidence type="ECO:0000256" key="6">
    <source>
        <dbReference type="ARBA" id="ARBA00022982"/>
    </source>
</evidence>
<dbReference type="Pfam" id="PF02600">
    <property type="entry name" value="DsbB"/>
    <property type="match status" value="1"/>
</dbReference>
<dbReference type="Proteomes" id="UP000477083">
    <property type="component" value="Unassembled WGS sequence"/>
</dbReference>
<evidence type="ECO:0000313" key="18">
    <source>
        <dbReference type="Proteomes" id="UP000477083"/>
    </source>
</evidence>
<dbReference type="AlphaFoldDB" id="A0A6L8VFM9"/>
<keyword evidence="18" id="KW-1185">Reference proteome</keyword>
<comment type="caution">
    <text evidence="17">The sequence shown here is derived from an EMBL/GenBank/DDBJ whole genome shotgun (WGS) entry which is preliminary data.</text>
</comment>
<evidence type="ECO:0000256" key="16">
    <source>
        <dbReference type="SAM" id="Phobius"/>
    </source>
</evidence>
<evidence type="ECO:0000256" key="14">
    <source>
        <dbReference type="ARBA" id="ARBA00038526"/>
    </source>
</evidence>
<dbReference type="GO" id="GO:0015035">
    <property type="term" value="F:protein-disulfide reductase activity"/>
    <property type="evidence" value="ECO:0007669"/>
    <property type="project" value="InterPro"/>
</dbReference>
<evidence type="ECO:0000256" key="8">
    <source>
        <dbReference type="ARBA" id="ARBA00023002"/>
    </source>
</evidence>
<keyword evidence="2" id="KW-0813">Transport</keyword>
<feature type="transmembrane region" description="Helical" evidence="16">
    <location>
        <begin position="48"/>
        <end position="67"/>
    </location>
</feature>
<evidence type="ECO:0000256" key="15">
    <source>
        <dbReference type="ARBA" id="ARBA00039389"/>
    </source>
</evidence>
<dbReference type="PIRSF" id="PIRSF033913">
    <property type="entry name" value="S-S_format_DsbB"/>
    <property type="match status" value="1"/>
</dbReference>
<dbReference type="InterPro" id="IPR003752">
    <property type="entry name" value="DiS_bond_form_DsbB/BdbC"/>
</dbReference>
<keyword evidence="10" id="KW-1015">Disulfide bond</keyword>
<keyword evidence="11" id="KW-0676">Redox-active center</keyword>
<evidence type="ECO:0000256" key="5">
    <source>
        <dbReference type="ARBA" id="ARBA00022692"/>
    </source>
</evidence>
<keyword evidence="7 16" id="KW-1133">Transmembrane helix</keyword>
<keyword evidence="3" id="KW-1003">Cell membrane</keyword>
<organism evidence="17 18">
    <name type="scientific">Frigidibacter albus</name>
    <dbReference type="NCBI Taxonomy" id="1465486"/>
    <lineage>
        <taxon>Bacteria</taxon>
        <taxon>Pseudomonadati</taxon>
        <taxon>Pseudomonadota</taxon>
        <taxon>Alphaproteobacteria</taxon>
        <taxon>Rhodobacterales</taxon>
        <taxon>Paracoccaceae</taxon>
        <taxon>Frigidibacter</taxon>
    </lineage>
</organism>
<comment type="subcellular location">
    <subcellularLocation>
        <location evidence="1">Cell inner membrane</location>
        <topology evidence="1">Multi-pass membrane protein</topology>
    </subcellularLocation>
</comment>
<keyword evidence="8" id="KW-0560">Oxidoreductase</keyword>
<keyword evidence="4" id="KW-0997">Cell inner membrane</keyword>
<evidence type="ECO:0000256" key="9">
    <source>
        <dbReference type="ARBA" id="ARBA00023136"/>
    </source>
</evidence>
<reference evidence="17 18" key="1">
    <citation type="submission" date="2020-01" db="EMBL/GenBank/DDBJ databases">
        <title>Frigidibacter albus SP32T (=CGMCC 1.13995T).</title>
        <authorList>
            <person name="Liao X."/>
        </authorList>
    </citation>
    <scope>NUCLEOTIDE SEQUENCE [LARGE SCALE GENOMIC DNA]</scope>
    <source>
        <strain evidence="17 18">SP32</strain>
    </source>
</reference>
<evidence type="ECO:0000256" key="13">
    <source>
        <dbReference type="ARBA" id="ARBA00038060"/>
    </source>
</evidence>
<dbReference type="GO" id="GO:0006457">
    <property type="term" value="P:protein folding"/>
    <property type="evidence" value="ECO:0007669"/>
    <property type="project" value="InterPro"/>
</dbReference>
<name>A0A6L8VFM9_9RHOB</name>
<dbReference type="InterPro" id="IPR024199">
    <property type="entry name" value="Uncharacterised_DsbB"/>
</dbReference>
<dbReference type="InterPro" id="IPR023380">
    <property type="entry name" value="DsbB-like_sf"/>
</dbReference>
<comment type="function">
    <text evidence="12">Required for disulfide bond formation in some proteins. Part of a redox system composed of DsbI and DsbL that mediates formation of an essential disulfide bond in AssT.</text>
</comment>
<evidence type="ECO:0000256" key="4">
    <source>
        <dbReference type="ARBA" id="ARBA00022519"/>
    </source>
</evidence>
<evidence type="ECO:0000256" key="10">
    <source>
        <dbReference type="ARBA" id="ARBA00023157"/>
    </source>
</evidence>
<proteinExistence type="inferred from homology"/>
<sequence length="164" mass="17269">MSARRILFTPQLWGRSLWVALAAAGSAGLLAGALMFQALGYAPCPMCLWQRWPHVVAIAIGILAVFVPRRALLGLGALAAATSGAIGIYHTGVERAWWEGPSSCTSSGVTGVSADDLLNQIMAAPLVRCDEVAWELLGLSMASWNVLASFALAGVWLYAASKRA</sequence>
<dbReference type="PANTHER" id="PTHR36570:SF1">
    <property type="entry name" value="PROTEIN-DISULFIDE OXIDOREDUCTASE DSBI"/>
    <property type="match status" value="1"/>
</dbReference>
<dbReference type="GO" id="GO:0005886">
    <property type="term" value="C:plasma membrane"/>
    <property type="evidence" value="ECO:0007669"/>
    <property type="project" value="UniProtKB-SubCell"/>
</dbReference>
<protein>
    <recommendedName>
        <fullName evidence="15">Putative protein-disulfide oxidoreductase DsbI</fullName>
    </recommendedName>
</protein>
<evidence type="ECO:0000256" key="7">
    <source>
        <dbReference type="ARBA" id="ARBA00022989"/>
    </source>
</evidence>
<evidence type="ECO:0000256" key="2">
    <source>
        <dbReference type="ARBA" id="ARBA00022448"/>
    </source>
</evidence>
<gene>
    <name evidence="17" type="ORF">GS660_03130</name>
</gene>
<feature type="transmembrane region" description="Helical" evidence="16">
    <location>
        <begin position="12"/>
        <end position="36"/>
    </location>
</feature>
<dbReference type="PANTHER" id="PTHR36570">
    <property type="entry name" value="DISULFIDE BOND FORMATION PROTEIN B"/>
    <property type="match status" value="1"/>
</dbReference>
<evidence type="ECO:0000313" key="17">
    <source>
        <dbReference type="EMBL" id="MZQ88089.1"/>
    </source>
</evidence>
<dbReference type="OrthoDB" id="9808637at2"/>
<evidence type="ECO:0000256" key="11">
    <source>
        <dbReference type="ARBA" id="ARBA00023284"/>
    </source>
</evidence>
<keyword evidence="9 16" id="KW-0472">Membrane</keyword>
<evidence type="ECO:0000256" key="12">
    <source>
        <dbReference type="ARBA" id="ARBA00037310"/>
    </source>
</evidence>
<dbReference type="RefSeq" id="WP_161343345.1">
    <property type="nucleotide sequence ID" value="NZ_BMGW01000002.1"/>
</dbReference>
<keyword evidence="6" id="KW-0249">Electron transport</keyword>
<dbReference type="SUPFAM" id="SSF158442">
    <property type="entry name" value="DsbB-like"/>
    <property type="match status" value="1"/>
</dbReference>
<keyword evidence="5 16" id="KW-0812">Transmembrane</keyword>
<comment type="similarity">
    <text evidence="13">Belongs to the DsbB family. DsbI subfamily.</text>
</comment>
<dbReference type="InterPro" id="IPR050183">
    <property type="entry name" value="DsbB"/>
</dbReference>
<evidence type="ECO:0000256" key="1">
    <source>
        <dbReference type="ARBA" id="ARBA00004429"/>
    </source>
</evidence>
<comment type="subunit">
    <text evidence="14">Interacts with DsbL.</text>
</comment>
<feature type="transmembrane region" description="Helical" evidence="16">
    <location>
        <begin position="142"/>
        <end position="160"/>
    </location>
</feature>